<keyword evidence="4" id="KW-1185">Reference proteome</keyword>
<proteinExistence type="predicted"/>
<protein>
    <submittedName>
        <fullName evidence="3">Uncharacterized protein DUF4236</fullName>
    </submittedName>
</protein>
<evidence type="ECO:0000313" key="3">
    <source>
        <dbReference type="EMBL" id="POR51062.1"/>
    </source>
</evidence>
<dbReference type="AlphaFoldDB" id="A0A2S4M8K1"/>
<dbReference type="RefSeq" id="WP_103705047.1">
    <property type="nucleotide sequence ID" value="NZ_PQGA01000007.1"/>
</dbReference>
<keyword evidence="1" id="KW-0472">Membrane</keyword>
<feature type="transmembrane region" description="Helical" evidence="1">
    <location>
        <begin position="203"/>
        <end position="233"/>
    </location>
</feature>
<keyword evidence="1" id="KW-0812">Transmembrane</keyword>
<keyword evidence="1" id="KW-1133">Transmembrane helix</keyword>
<evidence type="ECO:0000256" key="1">
    <source>
        <dbReference type="SAM" id="Phobius"/>
    </source>
</evidence>
<dbReference type="OrthoDB" id="5450120at2"/>
<evidence type="ECO:0000313" key="4">
    <source>
        <dbReference type="Proteomes" id="UP000237381"/>
    </source>
</evidence>
<dbReference type="Pfam" id="PF14020">
    <property type="entry name" value="DUF4236"/>
    <property type="match status" value="1"/>
</dbReference>
<sequence>MEWGFRKSIKIAPGIRLNVSKSGVSTSISGKGFTYNTRGRVTASIRYTHNIRRTSTPVRSVVAGSSRIDSASIERLSKREQAARDFVAQVQARTTDALLQYFFSHGVYVRRDDIAEAVTLEEHQGFLETLTREFEATTKAVRLAVDIGSISLAEKEKAMLAVYEIERKCAANLGGSGQLADEAVSLTRTIQAWPSPPNFIAQFLLSLLASLLIFLGSIPVGLVLLVVALGYAIGPAPTKTGHGVTLEL</sequence>
<dbReference type="InterPro" id="IPR025330">
    <property type="entry name" value="DUF4236"/>
</dbReference>
<reference evidence="3 4" key="1">
    <citation type="submission" date="2018-01" db="EMBL/GenBank/DDBJ databases">
        <title>Genomic Encyclopedia of Type Strains, Phase III (KMG-III): the genomes of soil and plant-associated and newly described type strains.</title>
        <authorList>
            <person name="Whitman W."/>
        </authorList>
    </citation>
    <scope>NUCLEOTIDE SEQUENCE [LARGE SCALE GENOMIC DNA]</scope>
    <source>
        <strain evidence="3 4">JCM 18070</strain>
    </source>
</reference>
<comment type="caution">
    <text evidence="3">The sequence shown here is derived from an EMBL/GenBank/DDBJ whole genome shotgun (WGS) entry which is preliminary data.</text>
</comment>
<dbReference type="EMBL" id="PQGA01000007">
    <property type="protein sequence ID" value="POR51062.1"/>
    <property type="molecule type" value="Genomic_DNA"/>
</dbReference>
<accession>A0A2S4M8K1</accession>
<evidence type="ECO:0000259" key="2">
    <source>
        <dbReference type="Pfam" id="PF14020"/>
    </source>
</evidence>
<organism evidence="3 4">
    <name type="scientific">Paraburkholderia eburnea</name>
    <dbReference type="NCBI Taxonomy" id="1189126"/>
    <lineage>
        <taxon>Bacteria</taxon>
        <taxon>Pseudomonadati</taxon>
        <taxon>Pseudomonadota</taxon>
        <taxon>Betaproteobacteria</taxon>
        <taxon>Burkholderiales</taxon>
        <taxon>Burkholderiaceae</taxon>
        <taxon>Paraburkholderia</taxon>
    </lineage>
</organism>
<gene>
    <name evidence="3" type="ORF">B0G62_10788</name>
</gene>
<name>A0A2S4M8K1_9BURK</name>
<feature type="domain" description="DUF4236" evidence="2">
    <location>
        <begin position="3"/>
        <end position="46"/>
    </location>
</feature>
<dbReference type="Proteomes" id="UP000237381">
    <property type="component" value="Unassembled WGS sequence"/>
</dbReference>